<feature type="transmembrane region" description="Helical" evidence="1">
    <location>
        <begin position="16"/>
        <end position="40"/>
    </location>
</feature>
<keyword evidence="3" id="KW-1185">Reference proteome</keyword>
<reference evidence="2 3" key="1">
    <citation type="submission" date="2020-08" db="EMBL/GenBank/DDBJ databases">
        <title>Sequencing the genomes of 1000 actinobacteria strains.</title>
        <authorList>
            <person name="Klenk H.-P."/>
        </authorList>
    </citation>
    <scope>NUCLEOTIDE SEQUENCE [LARGE SCALE GENOMIC DNA]</scope>
    <source>
        <strain evidence="2 3">DSM 22826</strain>
    </source>
</reference>
<feature type="transmembrane region" description="Helical" evidence="1">
    <location>
        <begin position="205"/>
        <end position="224"/>
    </location>
</feature>
<feature type="transmembrane region" description="Helical" evidence="1">
    <location>
        <begin position="133"/>
        <end position="155"/>
    </location>
</feature>
<evidence type="ECO:0000313" key="2">
    <source>
        <dbReference type="EMBL" id="MBB2996417.1"/>
    </source>
</evidence>
<dbReference type="Proteomes" id="UP000523000">
    <property type="component" value="Unassembled WGS sequence"/>
</dbReference>
<keyword evidence="1" id="KW-1133">Transmembrane helix</keyword>
<proteinExistence type="predicted"/>
<feature type="transmembrane region" description="Helical" evidence="1">
    <location>
        <begin position="55"/>
        <end position="73"/>
    </location>
</feature>
<organism evidence="2 3">
    <name type="scientific">Paeniglutamicibacter cryotolerans</name>
    <dbReference type="NCBI Taxonomy" id="670079"/>
    <lineage>
        <taxon>Bacteria</taxon>
        <taxon>Bacillati</taxon>
        <taxon>Actinomycetota</taxon>
        <taxon>Actinomycetes</taxon>
        <taxon>Micrococcales</taxon>
        <taxon>Micrococcaceae</taxon>
        <taxon>Paeniglutamicibacter</taxon>
    </lineage>
</organism>
<feature type="transmembrane region" description="Helical" evidence="1">
    <location>
        <begin position="167"/>
        <end position="193"/>
    </location>
</feature>
<gene>
    <name evidence="2" type="ORF">E9229_002608</name>
</gene>
<dbReference type="RefSeq" id="WP_183511690.1">
    <property type="nucleotide sequence ID" value="NZ_BAABGK010000012.1"/>
</dbReference>
<dbReference type="EMBL" id="JACHVS010000001">
    <property type="protein sequence ID" value="MBB2996417.1"/>
    <property type="molecule type" value="Genomic_DNA"/>
</dbReference>
<dbReference type="AlphaFoldDB" id="A0A839QKN8"/>
<feature type="transmembrane region" description="Helical" evidence="1">
    <location>
        <begin position="85"/>
        <end position="106"/>
    </location>
</feature>
<keyword evidence="1" id="KW-0812">Transmembrane</keyword>
<keyword evidence="1" id="KW-0472">Membrane</keyword>
<protein>
    <submittedName>
        <fullName evidence="2">Uncharacterized protein</fullName>
    </submittedName>
</protein>
<comment type="caution">
    <text evidence="2">The sequence shown here is derived from an EMBL/GenBank/DDBJ whole genome shotgun (WGS) entry which is preliminary data.</text>
</comment>
<evidence type="ECO:0000256" key="1">
    <source>
        <dbReference type="SAM" id="Phobius"/>
    </source>
</evidence>
<accession>A0A839QKN8</accession>
<name>A0A839QKN8_9MICC</name>
<sequence length="229" mass="24644">MNRAVNVARMQLINKWTFLGIPGLILASSTLLTFAIWAVIPDEVGTKYSGAGQAVMWYFLALGIQALTLTFPFSQAMSVSRKSFYAGTLGLFSVVALGVAVLYYVLGRIEQATHGWGMNGQLFALSWVADAPAWVQILFYFVAMVLLFMVGFWVATVYMRWKTTGMLVAGLGSAVLLVGAIALASFNGWWLAIGSWLGAQTPLSTAGWAGLLAVVLAAGSYLTLRRAIA</sequence>
<evidence type="ECO:0000313" key="3">
    <source>
        <dbReference type="Proteomes" id="UP000523000"/>
    </source>
</evidence>